<dbReference type="PANTHER" id="PTHR45947">
    <property type="entry name" value="SULFOQUINOVOSYL TRANSFERASE SQD2"/>
    <property type="match status" value="1"/>
</dbReference>
<reference evidence="2" key="2">
    <citation type="journal article" date="2024" name="Antonie Van Leeuwenhoek">
        <title>Roseihalotalea indica gen. nov., sp. nov., a halophilic Bacteroidetes from mesopelagic Southwest Indian Ocean with higher carbohydrate metabolic potential.</title>
        <authorList>
            <person name="Chen B."/>
            <person name="Zhang M."/>
            <person name="Lin D."/>
            <person name="Ye J."/>
            <person name="Tang K."/>
        </authorList>
    </citation>
    <scope>NUCLEOTIDE SEQUENCE</scope>
    <source>
        <strain evidence="2">TK19036</strain>
    </source>
</reference>
<dbReference type="CDD" id="cd03794">
    <property type="entry name" value="GT4_WbuB-like"/>
    <property type="match status" value="1"/>
</dbReference>
<name>A0AA49GKS0_9BACT</name>
<accession>A0AA49GKS0</accession>
<dbReference type="InterPro" id="IPR050194">
    <property type="entry name" value="Glycosyltransferase_grp1"/>
</dbReference>
<dbReference type="PANTHER" id="PTHR45947:SF3">
    <property type="entry name" value="SULFOQUINOVOSYL TRANSFERASE SQD2"/>
    <property type="match status" value="1"/>
</dbReference>
<evidence type="ECO:0000313" key="2">
    <source>
        <dbReference type="EMBL" id="WKN36652.1"/>
    </source>
</evidence>
<dbReference type="Gene3D" id="3.40.50.2000">
    <property type="entry name" value="Glycogen Phosphorylase B"/>
    <property type="match status" value="2"/>
</dbReference>
<organism evidence="2">
    <name type="scientific">Roseihalotalea indica</name>
    <dbReference type="NCBI Taxonomy" id="2867963"/>
    <lineage>
        <taxon>Bacteria</taxon>
        <taxon>Pseudomonadati</taxon>
        <taxon>Bacteroidota</taxon>
        <taxon>Cytophagia</taxon>
        <taxon>Cytophagales</taxon>
        <taxon>Catalimonadaceae</taxon>
        <taxon>Roseihalotalea</taxon>
    </lineage>
</organism>
<protein>
    <submittedName>
        <fullName evidence="2">Glycosyltransferase family 4 protein</fullName>
    </submittedName>
</protein>
<proteinExistence type="predicted"/>
<gene>
    <name evidence="2" type="ORF">K4G66_30275</name>
</gene>
<dbReference type="EMBL" id="CP120682">
    <property type="protein sequence ID" value="WKN36652.1"/>
    <property type="molecule type" value="Genomic_DNA"/>
</dbReference>
<dbReference type="SUPFAM" id="SSF53756">
    <property type="entry name" value="UDP-Glycosyltransferase/glycogen phosphorylase"/>
    <property type="match status" value="1"/>
</dbReference>
<dbReference type="Pfam" id="PF13692">
    <property type="entry name" value="Glyco_trans_1_4"/>
    <property type="match status" value="1"/>
</dbReference>
<dbReference type="AlphaFoldDB" id="A0AA49GKS0"/>
<dbReference type="InterPro" id="IPR028098">
    <property type="entry name" value="Glyco_trans_4-like_N"/>
</dbReference>
<dbReference type="GO" id="GO:0016757">
    <property type="term" value="F:glycosyltransferase activity"/>
    <property type="evidence" value="ECO:0007669"/>
    <property type="project" value="TreeGrafter"/>
</dbReference>
<feature type="domain" description="Glycosyltransferase subfamily 4-like N-terminal" evidence="1">
    <location>
        <begin position="22"/>
        <end position="192"/>
    </location>
</feature>
<sequence>MSEFAGKHVLIIIENLPAPFDRRVWQEATTLKEEGADVSIICPKMKGYTESYEVIDGIEIYRHPLPTEGHGALGYLAEYSLAIFWELVLSIKIFLKKRFHVIHGCNPPDLIFITALPFKLFGVKYVFDHHDINPELYIAKFNKKGLFYRLMLLFERLTFNVADFSIATNESYRNIAITRGKMPPENVAVVRSGPSLKRLKLTPGDETYKKGRNFLVGYVGVIGVQEGLDLLMESVQYIVQHRQDVQFAIVGGGTALEEIQQLVNEMGLSDYVDFYGRVSDEKLIDVLNTCDVCVNPDKPTEMNNLSTMNKIMEYMALKKAIVQYDLKEGRASAQKASLYAKNHDTKDFGEKICQLLDNEEERIAMGEYGYDRVLNKLSWDYERENLIKFYRKAFQISSVAKFV</sequence>
<dbReference type="Pfam" id="PF13579">
    <property type="entry name" value="Glyco_trans_4_4"/>
    <property type="match status" value="1"/>
</dbReference>
<evidence type="ECO:0000259" key="1">
    <source>
        <dbReference type="Pfam" id="PF13579"/>
    </source>
</evidence>
<reference evidence="2" key="1">
    <citation type="journal article" date="2023" name="Comput. Struct. Biotechnol. J.">
        <title>Discovery of a novel marine Bacteroidetes with a rich repertoire of carbohydrate-active enzymes.</title>
        <authorList>
            <person name="Chen B."/>
            <person name="Liu G."/>
            <person name="Chen Q."/>
            <person name="Wang H."/>
            <person name="Liu L."/>
            <person name="Tang K."/>
        </authorList>
    </citation>
    <scope>NUCLEOTIDE SEQUENCE</scope>
    <source>
        <strain evidence="2">TK19036</strain>
    </source>
</reference>